<evidence type="ECO:0000313" key="2">
    <source>
        <dbReference type="EMBL" id="KAE8993431.1"/>
    </source>
</evidence>
<dbReference type="Proteomes" id="UP000434957">
    <property type="component" value="Unassembled WGS sequence"/>
</dbReference>
<dbReference type="Proteomes" id="UP000429607">
    <property type="component" value="Unassembled WGS sequence"/>
</dbReference>
<dbReference type="OrthoDB" id="10341383at2759"/>
<name>A0A6A4DIZ5_9STRA</name>
<evidence type="ECO:0000313" key="6">
    <source>
        <dbReference type="Proteomes" id="UP000435112"/>
    </source>
</evidence>
<sequence>LGAHLTVAVLKLKEACWQVHSSSHWQELRDSLGAMEKHSATSKVGLTPQQEAMLAKWSYVYRFSSLLV</sequence>
<keyword evidence="5" id="KW-1185">Reference proteome</keyword>
<comment type="caution">
    <text evidence="3">The sequence shown here is derived from an EMBL/GenBank/DDBJ whole genome shotgun (WGS) entry which is preliminary data.</text>
</comment>
<feature type="non-terminal residue" evidence="3">
    <location>
        <position position="1"/>
    </location>
</feature>
<evidence type="ECO:0000313" key="3">
    <source>
        <dbReference type="EMBL" id="KAE9304029.1"/>
    </source>
</evidence>
<proteinExistence type="predicted"/>
<gene>
    <name evidence="2" type="ORF">PR001_g20674</name>
    <name evidence="1" type="ORF">PR002_g21174</name>
    <name evidence="3" type="ORF">PR003_g21854</name>
</gene>
<dbReference type="AlphaFoldDB" id="A0A6A4DIZ5"/>
<organism evidence="3 5">
    <name type="scientific">Phytophthora rubi</name>
    <dbReference type="NCBI Taxonomy" id="129364"/>
    <lineage>
        <taxon>Eukaryota</taxon>
        <taxon>Sar</taxon>
        <taxon>Stramenopiles</taxon>
        <taxon>Oomycota</taxon>
        <taxon>Peronosporomycetes</taxon>
        <taxon>Peronosporales</taxon>
        <taxon>Peronosporaceae</taxon>
        <taxon>Phytophthora</taxon>
    </lineage>
</organism>
<evidence type="ECO:0000313" key="1">
    <source>
        <dbReference type="EMBL" id="KAE8990362.1"/>
    </source>
</evidence>
<dbReference type="Proteomes" id="UP000435112">
    <property type="component" value="Unassembled WGS sequence"/>
</dbReference>
<evidence type="ECO:0000313" key="5">
    <source>
        <dbReference type="Proteomes" id="UP000434957"/>
    </source>
</evidence>
<dbReference type="EMBL" id="QXFU01002106">
    <property type="protein sequence ID" value="KAE8990362.1"/>
    <property type="molecule type" value="Genomic_DNA"/>
</dbReference>
<dbReference type="EMBL" id="QXFT01002095">
    <property type="protein sequence ID" value="KAE9304029.1"/>
    <property type="molecule type" value="Genomic_DNA"/>
</dbReference>
<dbReference type="EMBL" id="QXFV01002066">
    <property type="protein sequence ID" value="KAE8993431.1"/>
    <property type="molecule type" value="Genomic_DNA"/>
</dbReference>
<evidence type="ECO:0000313" key="4">
    <source>
        <dbReference type="Proteomes" id="UP000429607"/>
    </source>
</evidence>
<reference evidence="3 5" key="1">
    <citation type="submission" date="2018-08" db="EMBL/GenBank/DDBJ databases">
        <title>Genomic investigation of the strawberry pathogen Phytophthora fragariae indicates pathogenicity is determined by transcriptional variation in three key races.</title>
        <authorList>
            <person name="Adams T.M."/>
            <person name="Armitage A.D."/>
            <person name="Sobczyk M.K."/>
            <person name="Bates H.J."/>
            <person name="Dunwell J.M."/>
            <person name="Nellist C.F."/>
            <person name="Harrison R.J."/>
        </authorList>
    </citation>
    <scope>NUCLEOTIDE SEQUENCE [LARGE SCALE GENOMIC DNA]</scope>
    <source>
        <strain evidence="2 4">SCRP249</strain>
        <strain evidence="1 6">SCRP324</strain>
        <strain evidence="3 5">SCRP333</strain>
    </source>
</reference>
<protein>
    <submittedName>
        <fullName evidence="3">Uncharacterized protein</fullName>
    </submittedName>
</protein>
<accession>A0A6A4DIZ5</accession>